<dbReference type="EMBL" id="BIFQ01000002">
    <property type="protein sequence ID" value="GCE09162.1"/>
    <property type="molecule type" value="Genomic_DNA"/>
</dbReference>
<name>A0A401ZQR1_9CHLR</name>
<dbReference type="Proteomes" id="UP000287224">
    <property type="component" value="Unassembled WGS sequence"/>
</dbReference>
<evidence type="ECO:0008006" key="3">
    <source>
        <dbReference type="Google" id="ProtNLM"/>
    </source>
</evidence>
<gene>
    <name evidence="1" type="ORF">KDAU_64910</name>
</gene>
<protein>
    <recommendedName>
        <fullName evidence="3">Transposase IS4-like domain-containing protein</fullName>
    </recommendedName>
</protein>
<dbReference type="InterPro" id="IPR039365">
    <property type="entry name" value="IS701-like"/>
</dbReference>
<evidence type="ECO:0000313" key="2">
    <source>
        <dbReference type="Proteomes" id="UP000287224"/>
    </source>
</evidence>
<dbReference type="InterPro" id="IPR012337">
    <property type="entry name" value="RNaseH-like_sf"/>
</dbReference>
<comment type="caution">
    <text evidence="1">The sequence shown here is derived from an EMBL/GenBank/DDBJ whole genome shotgun (WGS) entry which is preliminary data.</text>
</comment>
<keyword evidence="2" id="KW-1185">Reference proteome</keyword>
<proteinExistence type="predicted"/>
<organism evidence="1 2">
    <name type="scientific">Dictyobacter aurantiacus</name>
    <dbReference type="NCBI Taxonomy" id="1936993"/>
    <lineage>
        <taxon>Bacteria</taxon>
        <taxon>Bacillati</taxon>
        <taxon>Chloroflexota</taxon>
        <taxon>Ktedonobacteria</taxon>
        <taxon>Ktedonobacterales</taxon>
        <taxon>Dictyobacteraceae</taxon>
        <taxon>Dictyobacter</taxon>
    </lineage>
</organism>
<dbReference type="AlphaFoldDB" id="A0A401ZQR1"/>
<dbReference type="PANTHER" id="PTHR33627">
    <property type="entry name" value="TRANSPOSASE"/>
    <property type="match status" value="1"/>
</dbReference>
<dbReference type="PANTHER" id="PTHR33627:SF1">
    <property type="entry name" value="TRANSPOSASE"/>
    <property type="match status" value="1"/>
</dbReference>
<sequence>MVEAFGARWTVEQCFEEGKGEVGLDEYEVHSWHGWYRHVTLSMLALAFLTVLRANGEQDVLKKSLSNLSKPQSQRRPTLFKPKYLLTSR</sequence>
<dbReference type="SUPFAM" id="SSF53098">
    <property type="entry name" value="Ribonuclease H-like"/>
    <property type="match status" value="1"/>
</dbReference>
<accession>A0A401ZQR1</accession>
<evidence type="ECO:0000313" key="1">
    <source>
        <dbReference type="EMBL" id="GCE09162.1"/>
    </source>
</evidence>
<reference evidence="2" key="1">
    <citation type="submission" date="2018-12" db="EMBL/GenBank/DDBJ databases">
        <title>Tengunoibacter tsumagoiensis gen. nov., sp. nov., Dictyobacter kobayashii sp. nov., D. alpinus sp. nov., and D. joshuensis sp. nov. and description of Dictyobacteraceae fam. nov. within the order Ktedonobacterales isolated from Tengu-no-mugimeshi.</title>
        <authorList>
            <person name="Wang C.M."/>
            <person name="Zheng Y."/>
            <person name="Sakai Y."/>
            <person name="Toyoda A."/>
            <person name="Minakuchi Y."/>
            <person name="Abe K."/>
            <person name="Yokota A."/>
            <person name="Yabe S."/>
        </authorList>
    </citation>
    <scope>NUCLEOTIDE SEQUENCE [LARGE SCALE GENOMIC DNA]</scope>
    <source>
        <strain evidence="2">S-27</strain>
    </source>
</reference>